<accession>A0AAV6VRV7</accession>
<protein>
    <submittedName>
        <fullName evidence="1">Uncharacterized protein</fullName>
    </submittedName>
</protein>
<proteinExistence type="predicted"/>
<reference evidence="1 2" key="1">
    <citation type="journal article" date="2022" name="Nat. Ecol. Evol.">
        <title>A masculinizing supergene underlies an exaggerated male reproductive morph in a spider.</title>
        <authorList>
            <person name="Hendrickx F."/>
            <person name="De Corte Z."/>
            <person name="Sonet G."/>
            <person name="Van Belleghem S.M."/>
            <person name="Kostlbacher S."/>
            <person name="Vangestel C."/>
        </authorList>
    </citation>
    <scope>NUCLEOTIDE SEQUENCE [LARGE SCALE GENOMIC DNA]</scope>
    <source>
        <strain evidence="1">W744_W776</strain>
    </source>
</reference>
<name>A0AAV6VRV7_9ARAC</name>
<evidence type="ECO:0000313" key="2">
    <source>
        <dbReference type="Proteomes" id="UP000827092"/>
    </source>
</evidence>
<dbReference type="AlphaFoldDB" id="A0AAV6VRV7"/>
<evidence type="ECO:0000313" key="1">
    <source>
        <dbReference type="EMBL" id="KAG8199402.1"/>
    </source>
</evidence>
<keyword evidence="2" id="KW-1185">Reference proteome</keyword>
<organism evidence="1 2">
    <name type="scientific">Oedothorax gibbosus</name>
    <dbReference type="NCBI Taxonomy" id="931172"/>
    <lineage>
        <taxon>Eukaryota</taxon>
        <taxon>Metazoa</taxon>
        <taxon>Ecdysozoa</taxon>
        <taxon>Arthropoda</taxon>
        <taxon>Chelicerata</taxon>
        <taxon>Arachnida</taxon>
        <taxon>Araneae</taxon>
        <taxon>Araneomorphae</taxon>
        <taxon>Entelegynae</taxon>
        <taxon>Araneoidea</taxon>
        <taxon>Linyphiidae</taxon>
        <taxon>Erigoninae</taxon>
        <taxon>Oedothorax</taxon>
    </lineage>
</organism>
<dbReference type="EMBL" id="JAFNEN010000027">
    <property type="protein sequence ID" value="KAG8199402.1"/>
    <property type="molecule type" value="Genomic_DNA"/>
</dbReference>
<gene>
    <name evidence="1" type="ORF">JTE90_000270</name>
</gene>
<comment type="caution">
    <text evidence="1">The sequence shown here is derived from an EMBL/GenBank/DDBJ whole genome shotgun (WGS) entry which is preliminary data.</text>
</comment>
<dbReference type="Proteomes" id="UP000827092">
    <property type="component" value="Unassembled WGS sequence"/>
</dbReference>
<sequence>MKLPHILHAPPLMKLGEFKSSAGSRLELFLARSPGKSAKISKGIRAGIDRGDVTGSPTGKASAPVFAPEPAIFGLCYCWGECGGGVWACAEGAQV</sequence>